<protein>
    <recommendedName>
        <fullName evidence="4">Altered inheritance of mitochondria protein 21</fullName>
    </recommendedName>
</protein>
<proteinExistence type="predicted"/>
<reference evidence="3" key="1">
    <citation type="journal article" date="2013" name="Mol. Plant Microbe Interact.">
        <title>Global aspects of pacC regulation of pathogenicity genes in Colletotrichum gloeosporioides as revealed by transcriptome analysis.</title>
        <authorList>
            <person name="Alkan N."/>
            <person name="Meng X."/>
            <person name="Friedlander G."/>
            <person name="Reuveni E."/>
            <person name="Sukno S."/>
            <person name="Sherman A."/>
            <person name="Thon M."/>
            <person name="Fluhr R."/>
            <person name="Prusky D."/>
        </authorList>
    </citation>
    <scope>NUCLEOTIDE SEQUENCE [LARGE SCALE GENOMIC DNA]</scope>
    <source>
        <strain evidence="3">Cg-14</strain>
    </source>
</reference>
<dbReference type="STRING" id="1237896.T0KLQ4"/>
<feature type="compositionally biased region" description="Basic and acidic residues" evidence="1">
    <location>
        <begin position="570"/>
        <end position="594"/>
    </location>
</feature>
<evidence type="ECO:0000313" key="3">
    <source>
        <dbReference type="Proteomes" id="UP000015530"/>
    </source>
</evidence>
<feature type="compositionally biased region" description="Basic and acidic residues" evidence="1">
    <location>
        <begin position="469"/>
        <end position="550"/>
    </location>
</feature>
<feature type="compositionally biased region" description="Basic and acidic residues" evidence="1">
    <location>
        <begin position="45"/>
        <end position="55"/>
    </location>
</feature>
<feature type="region of interest" description="Disordered" evidence="1">
    <location>
        <begin position="30"/>
        <end position="57"/>
    </location>
</feature>
<dbReference type="HOGENOM" id="CLU_410490_0_0_1"/>
<name>T0KLQ4_COLGC</name>
<dbReference type="Proteomes" id="UP000015530">
    <property type="component" value="Unassembled WGS sequence"/>
</dbReference>
<feature type="compositionally biased region" description="Acidic residues" evidence="1">
    <location>
        <begin position="551"/>
        <end position="569"/>
    </location>
</feature>
<dbReference type="OrthoDB" id="4848429at2759"/>
<dbReference type="AlphaFoldDB" id="T0KLQ4"/>
<gene>
    <name evidence="2" type="ORF">CGLO_03448</name>
</gene>
<dbReference type="EMBL" id="AMYD01000718">
    <property type="protein sequence ID" value="EQB56542.1"/>
    <property type="molecule type" value="Genomic_DNA"/>
</dbReference>
<sequence length="668" mass="72961">MATKRDSGEWAGPRRLPSVREKLSGFVKRGRGLAKKSTLSLIGERSQRPSLDESQKALPRVEVQAFGTSSLEIDLTSLEAFRDVPMPPPQKKLEQQQPPPTTSSTTPIADMFSAKRTPLTEPSPANNYSLNKSSPSLIDALKKSTRAEDRRSSMVSSQAAQTSDPATNVTVINLTHSVPHTAKPWPPPEKPRATVPNRPQANKPSDSKQPGRIQLREPRRAAFVPSGPAAINMPPMSRPRLNADIASEIVEKRYSTPPTGLSSLGAAPTSVPAETIRSDRRRSWQPAPTSVPSGSSTPSAPPSASAPWRNGLGNRRISPRLATDRLAWIKELEEGKKKTSINGDLPVLKSVQGSVADKLARFEQKQQQQQLAPLTRSNSTRSRNSSVADTTFSSYGGAATSRSSLDSHRASSVFSHYDDTFREKMELVAGRKGDEEAEERPALQKVTTSFVSIGKKDKQASVDTAQAAEEPKGAEKVEEVEKTGDEKVPNVKIEEPRVEEAKVEEAKVEEAKVEEAKVEEAKVEEAKVDTVQADEPKIEEAQVEEPKVEEPEAEEPQTESVQETEDVEKVDDVKVDDVEKTVEAEKVEDVHQIESSENVEEVQNAEEVQNTEKVELAEVVDVPQVVEEVPEVVASKDVAEVPVTDKADATNEPREIDATQTAEEPQAI</sequence>
<evidence type="ECO:0008006" key="4">
    <source>
        <dbReference type="Google" id="ProtNLM"/>
    </source>
</evidence>
<feature type="compositionally biased region" description="Basic and acidic residues" evidence="1">
    <location>
        <begin position="140"/>
        <end position="152"/>
    </location>
</feature>
<evidence type="ECO:0000256" key="1">
    <source>
        <dbReference type="SAM" id="MobiDB-lite"/>
    </source>
</evidence>
<feature type="compositionally biased region" description="Basic and acidic residues" evidence="1">
    <location>
        <begin position="640"/>
        <end position="657"/>
    </location>
</feature>
<evidence type="ECO:0000313" key="2">
    <source>
        <dbReference type="EMBL" id="EQB56542.1"/>
    </source>
</evidence>
<feature type="region of interest" description="Disordered" evidence="1">
    <location>
        <begin position="640"/>
        <end position="668"/>
    </location>
</feature>
<feature type="compositionally biased region" description="Low complexity" evidence="1">
    <location>
        <begin position="365"/>
        <end position="386"/>
    </location>
</feature>
<feature type="compositionally biased region" description="Polar residues" evidence="1">
    <location>
        <begin position="123"/>
        <end position="136"/>
    </location>
</feature>
<feature type="region of interest" description="Disordered" evidence="1">
    <location>
        <begin position="455"/>
        <end position="610"/>
    </location>
</feature>
<organism evidence="2 3">
    <name type="scientific">Colletotrichum gloeosporioides (strain Cg-14)</name>
    <name type="common">Anthracnose fungus</name>
    <name type="synonym">Glomerella cingulata</name>
    <dbReference type="NCBI Taxonomy" id="1237896"/>
    <lineage>
        <taxon>Eukaryota</taxon>
        <taxon>Fungi</taxon>
        <taxon>Dikarya</taxon>
        <taxon>Ascomycota</taxon>
        <taxon>Pezizomycotina</taxon>
        <taxon>Sordariomycetes</taxon>
        <taxon>Hypocreomycetidae</taxon>
        <taxon>Glomerellales</taxon>
        <taxon>Glomerellaceae</taxon>
        <taxon>Colletotrichum</taxon>
        <taxon>Colletotrichum gloeosporioides species complex</taxon>
    </lineage>
</organism>
<feature type="compositionally biased region" description="Polar residues" evidence="1">
    <location>
        <begin position="197"/>
        <end position="208"/>
    </location>
</feature>
<accession>T0KLQ4</accession>
<feature type="compositionally biased region" description="Polar residues" evidence="1">
    <location>
        <begin position="153"/>
        <end position="178"/>
    </location>
</feature>
<dbReference type="OMA" id="AKPWPPP"/>
<feature type="compositionally biased region" description="Low complexity" evidence="1">
    <location>
        <begin position="286"/>
        <end position="307"/>
    </location>
</feature>
<comment type="caution">
    <text evidence="2">The sequence shown here is derived from an EMBL/GenBank/DDBJ whole genome shotgun (WGS) entry which is preliminary data.</text>
</comment>
<feature type="compositionally biased region" description="Polar residues" evidence="1">
    <location>
        <begin position="658"/>
        <end position="668"/>
    </location>
</feature>
<feature type="region of interest" description="Disordered" evidence="1">
    <location>
        <begin position="359"/>
        <end position="416"/>
    </location>
</feature>
<feature type="region of interest" description="Disordered" evidence="1">
    <location>
        <begin position="254"/>
        <end position="317"/>
    </location>
</feature>
<feature type="region of interest" description="Disordered" evidence="1">
    <location>
        <begin position="82"/>
        <end position="239"/>
    </location>
</feature>